<protein>
    <submittedName>
        <fullName evidence="2">Nuclease-related domain-containing protein</fullName>
    </submittedName>
</protein>
<evidence type="ECO:0000259" key="1">
    <source>
        <dbReference type="PROSITE" id="PS50965"/>
    </source>
</evidence>
<reference evidence="2 3" key="1">
    <citation type="submission" date="2016-10" db="EMBL/GenBank/DDBJ databases">
        <authorList>
            <person name="de Groot N.N."/>
        </authorList>
    </citation>
    <scope>NUCLEOTIDE SEQUENCE [LARGE SCALE GENOMIC DNA]</scope>
    <source>
        <strain evidence="2 3">CGMCC 1.5058</strain>
    </source>
</reference>
<dbReference type="AlphaFoldDB" id="A0A1G8JZL2"/>
<gene>
    <name evidence="2" type="ORF">SAMN05421804_102154</name>
</gene>
<dbReference type="PROSITE" id="PS50965">
    <property type="entry name" value="NERD"/>
    <property type="match status" value="1"/>
</dbReference>
<feature type="domain" description="NERD" evidence="1">
    <location>
        <begin position="42"/>
        <end position="159"/>
    </location>
</feature>
<accession>A0A1G8JZL2</accession>
<proteinExistence type="predicted"/>
<evidence type="ECO:0000313" key="2">
    <source>
        <dbReference type="EMBL" id="SDI36547.1"/>
    </source>
</evidence>
<organism evidence="2 3">
    <name type="scientific">Proteiniclasticum ruminis</name>
    <dbReference type="NCBI Taxonomy" id="398199"/>
    <lineage>
        <taxon>Bacteria</taxon>
        <taxon>Bacillati</taxon>
        <taxon>Bacillota</taxon>
        <taxon>Clostridia</taxon>
        <taxon>Eubacteriales</taxon>
        <taxon>Clostridiaceae</taxon>
        <taxon>Proteiniclasticum</taxon>
    </lineage>
</organism>
<dbReference type="InterPro" id="IPR011528">
    <property type="entry name" value="NERD"/>
</dbReference>
<dbReference type="EMBL" id="FNDZ01000002">
    <property type="protein sequence ID" value="SDI36547.1"/>
    <property type="molecule type" value="Genomic_DNA"/>
</dbReference>
<sequence>MEILILGIILFILFLEPKRREYRTSGYKEASGKTMMEVFRDKGLYGEYQTFLTLEKLDGYHKLLTNVYIPKEDGTTTEIDLIMIAETGVYVFESKNYSGWIFGNNRQKEWVQTLPGGKKYSFYNPVWQNDGHIKALESVVKMNHPKLFKSYIIFSERCELKNVEVYKEEVEVIKRNQLREFLEKDLRRREEIMTTWTVDGLYYHLSQYALQKDDVKVKHIEGLRSRKENP</sequence>
<dbReference type="RefSeq" id="WP_036909564.1">
    <property type="nucleotide sequence ID" value="NZ_FNDZ01000002.1"/>
</dbReference>
<dbReference type="Pfam" id="PF08378">
    <property type="entry name" value="NERD"/>
    <property type="match status" value="1"/>
</dbReference>
<dbReference type="Proteomes" id="UP000183255">
    <property type="component" value="Unassembled WGS sequence"/>
</dbReference>
<evidence type="ECO:0000313" key="3">
    <source>
        <dbReference type="Proteomes" id="UP000183255"/>
    </source>
</evidence>
<name>A0A1G8JZL2_9CLOT</name>